<evidence type="ECO:0000313" key="2">
    <source>
        <dbReference type="EMBL" id="KRN56232.1"/>
    </source>
</evidence>
<gene>
    <name evidence="2" type="ORF">IV74_GL001344</name>
</gene>
<feature type="transmembrane region" description="Helical" evidence="1">
    <location>
        <begin position="142"/>
        <end position="162"/>
    </location>
</feature>
<feature type="transmembrane region" description="Helical" evidence="1">
    <location>
        <begin position="79"/>
        <end position="101"/>
    </location>
</feature>
<dbReference type="EMBL" id="JQBS01000032">
    <property type="protein sequence ID" value="KRN56232.1"/>
    <property type="molecule type" value="Genomic_DNA"/>
</dbReference>
<dbReference type="Proteomes" id="UP000051658">
    <property type="component" value="Unassembled WGS sequence"/>
</dbReference>
<keyword evidence="1" id="KW-1133">Transmembrane helix</keyword>
<dbReference type="eggNOG" id="COG1277">
    <property type="taxonomic scope" value="Bacteria"/>
</dbReference>
<feature type="transmembrane region" description="Helical" evidence="1">
    <location>
        <begin position="190"/>
        <end position="212"/>
    </location>
</feature>
<keyword evidence="1" id="KW-0812">Transmembrane</keyword>
<feature type="transmembrane region" description="Helical" evidence="1">
    <location>
        <begin position="113"/>
        <end position="135"/>
    </location>
</feature>
<dbReference type="AlphaFoldDB" id="A0A0R2HUC6"/>
<evidence type="ECO:0000313" key="3">
    <source>
        <dbReference type="Proteomes" id="UP000051658"/>
    </source>
</evidence>
<comment type="caution">
    <text evidence="2">The sequence shown here is derived from an EMBL/GenBank/DDBJ whole genome shotgun (WGS) entry which is preliminary data.</text>
</comment>
<proteinExistence type="predicted"/>
<protein>
    <recommendedName>
        <fullName evidence="4">ABC transporter permease</fullName>
    </recommendedName>
</protein>
<organism evidence="2 3">
    <name type="scientific">Carnobacterium divergens DSM 20623</name>
    <dbReference type="NCBI Taxonomy" id="1449336"/>
    <lineage>
        <taxon>Bacteria</taxon>
        <taxon>Bacillati</taxon>
        <taxon>Bacillota</taxon>
        <taxon>Bacilli</taxon>
        <taxon>Lactobacillales</taxon>
        <taxon>Carnobacteriaceae</taxon>
        <taxon>Carnobacterium</taxon>
    </lineage>
</organism>
<sequence length="217" mass="23790">MAKMTPQLLESFYPNNLSLRLPVSKAIDSWREFFKNVPQLGLSVMVIVFCGTVSNEVLKKTLVNFLTKGLPRQSVILAKISMLILIWTLSLVGSFSVNYVYTISLWKGEAVLTVGAALFLLWLFGVVLLGVVILGSTIMSSAYGGLLFVGGFIGVCLIMNILPNQRYFNFLALISNSSALLEGTQVVSDYAFLIGLSVVHSVCSIVFSIIFFNKKSI</sequence>
<name>A0A0R2HUC6_CARDV</name>
<reference evidence="2 3" key="1">
    <citation type="journal article" date="2015" name="Genome Announc.">
        <title>Expanding the biotechnology potential of lactobacilli through comparative genomics of 213 strains and associated genera.</title>
        <authorList>
            <person name="Sun Z."/>
            <person name="Harris H.M."/>
            <person name="McCann A."/>
            <person name="Guo C."/>
            <person name="Argimon S."/>
            <person name="Zhang W."/>
            <person name="Yang X."/>
            <person name="Jeffery I.B."/>
            <person name="Cooney J.C."/>
            <person name="Kagawa T.F."/>
            <person name="Liu W."/>
            <person name="Song Y."/>
            <person name="Salvetti E."/>
            <person name="Wrobel A."/>
            <person name="Rasinkangas P."/>
            <person name="Parkhill J."/>
            <person name="Rea M.C."/>
            <person name="O'Sullivan O."/>
            <person name="Ritari J."/>
            <person name="Douillard F.P."/>
            <person name="Paul Ross R."/>
            <person name="Yang R."/>
            <person name="Briner A.E."/>
            <person name="Felis G.E."/>
            <person name="de Vos W.M."/>
            <person name="Barrangou R."/>
            <person name="Klaenhammer T.R."/>
            <person name="Caufield P.W."/>
            <person name="Cui Y."/>
            <person name="Zhang H."/>
            <person name="O'Toole P.W."/>
        </authorList>
    </citation>
    <scope>NUCLEOTIDE SEQUENCE [LARGE SCALE GENOMIC DNA]</scope>
    <source>
        <strain evidence="2 3">DSM 20623</strain>
    </source>
</reference>
<dbReference type="PATRIC" id="fig|1449336.4.peg.1374"/>
<evidence type="ECO:0008006" key="4">
    <source>
        <dbReference type="Google" id="ProtNLM"/>
    </source>
</evidence>
<evidence type="ECO:0000256" key="1">
    <source>
        <dbReference type="SAM" id="Phobius"/>
    </source>
</evidence>
<keyword evidence="1" id="KW-0472">Membrane</keyword>
<keyword evidence="3" id="KW-1185">Reference proteome</keyword>
<accession>A0A0R2HUC6</accession>